<sequence>MMPAMQQKVAIEARAAGHAGGLDKVRNAECGFLLHCPKGCPAKAASAAQANTRRATSPAALCAIAATAFAGQRAL</sequence>
<dbReference type="Proteomes" id="UP001501627">
    <property type="component" value="Unassembled WGS sequence"/>
</dbReference>
<evidence type="ECO:0000313" key="1">
    <source>
        <dbReference type="EMBL" id="GAA3996160.1"/>
    </source>
</evidence>
<evidence type="ECO:0000313" key="2">
    <source>
        <dbReference type="Proteomes" id="UP001501627"/>
    </source>
</evidence>
<reference evidence="2" key="1">
    <citation type="journal article" date="2019" name="Int. J. Syst. Evol. Microbiol.">
        <title>The Global Catalogue of Microorganisms (GCM) 10K type strain sequencing project: providing services to taxonomists for standard genome sequencing and annotation.</title>
        <authorList>
            <consortium name="The Broad Institute Genomics Platform"/>
            <consortium name="The Broad Institute Genome Sequencing Center for Infectious Disease"/>
            <person name="Wu L."/>
            <person name="Ma J."/>
        </authorList>
    </citation>
    <scope>NUCLEOTIDE SEQUENCE [LARGE SCALE GENOMIC DNA]</scope>
    <source>
        <strain evidence="2">JCM 17561</strain>
    </source>
</reference>
<accession>A0ABP7RE47</accession>
<keyword evidence="2" id="KW-1185">Reference proteome</keyword>
<gene>
    <name evidence="1" type="ORF">GCM10022279_19760</name>
</gene>
<protein>
    <submittedName>
        <fullName evidence="1">Uncharacterized protein</fullName>
    </submittedName>
</protein>
<dbReference type="EMBL" id="BAABBP010000016">
    <property type="protein sequence ID" value="GAA3996160.1"/>
    <property type="molecule type" value="Genomic_DNA"/>
</dbReference>
<proteinExistence type="predicted"/>
<name>A0ABP7RE47_9BURK</name>
<organism evidence="1 2">
    <name type="scientific">Comamonas faecalis</name>
    <dbReference type="NCBI Taxonomy" id="1387849"/>
    <lineage>
        <taxon>Bacteria</taxon>
        <taxon>Pseudomonadati</taxon>
        <taxon>Pseudomonadota</taxon>
        <taxon>Betaproteobacteria</taxon>
        <taxon>Burkholderiales</taxon>
        <taxon>Comamonadaceae</taxon>
        <taxon>Comamonas</taxon>
    </lineage>
</organism>
<comment type="caution">
    <text evidence="1">The sequence shown here is derived from an EMBL/GenBank/DDBJ whole genome shotgun (WGS) entry which is preliminary data.</text>
</comment>